<dbReference type="Pfam" id="PF02445">
    <property type="entry name" value="NadA"/>
    <property type="match status" value="1"/>
</dbReference>
<reference evidence="11" key="4">
    <citation type="journal article" date="2023" name="Microbiol. Resour. Announc.">
        <title>Complete Genome Sequence of Vulcanisaeta souniana Strain IC-059, a Hyperthermophilic Archaeon Isolated from Hot Spring Water in Japan.</title>
        <authorList>
            <person name="Kato S."/>
            <person name="Itoh T."/>
            <person name="Wu L."/>
            <person name="Ma J."/>
            <person name="Ohkuma M."/>
        </authorList>
    </citation>
    <scope>NUCLEOTIDE SEQUENCE</scope>
    <source>
        <strain evidence="11">JCM 11219</strain>
    </source>
</reference>
<dbReference type="EMBL" id="AP026830">
    <property type="protein sequence ID" value="BDR90977.1"/>
    <property type="molecule type" value="Genomic_DNA"/>
</dbReference>
<sequence length="308" mass="34076">MGGKDIINEVLTLKRERKAVILAHNYMNHDVQVVADFIGDSYDLALKAMETNAEVIVFAGVRFMAEQAKALNYDRIVLAPDPNAGCTIADALDVDTLRRVREEYPNVPVVLYVNSNANVKALADYIVTSSTAVRVVKKLGSDVVIFGPDSNLADYVAHMTGKRIIKVPPSGRCVVHGSYTARLVKEARARYPRARVMIHPEAPINVLRLADFVGSTNQMIEYARSSGYNEFVIGTEIGMLNALRIKVPGKVFHPLSTGPYARCPFMGMVTLEKVHGSLRDLVHRVEIPKSIAEAIREAFERTRKLLEG</sequence>
<evidence type="ECO:0000256" key="3">
    <source>
        <dbReference type="ARBA" id="ARBA00012669"/>
    </source>
</evidence>
<dbReference type="AlphaFoldDB" id="A0A830E3Z8"/>
<evidence type="ECO:0000256" key="10">
    <source>
        <dbReference type="NCBIfam" id="TIGR00550"/>
    </source>
</evidence>
<dbReference type="Gene3D" id="3.40.50.10800">
    <property type="entry name" value="NadA-like"/>
    <property type="match status" value="3"/>
</dbReference>
<keyword evidence="8" id="KW-0408">Iron</keyword>
<evidence type="ECO:0000256" key="8">
    <source>
        <dbReference type="ARBA" id="ARBA00023004"/>
    </source>
</evidence>
<keyword evidence="9" id="KW-0411">Iron-sulfur</keyword>
<evidence type="ECO:0000256" key="2">
    <source>
        <dbReference type="ARBA" id="ARBA00005065"/>
    </source>
</evidence>
<evidence type="ECO:0000256" key="7">
    <source>
        <dbReference type="ARBA" id="ARBA00022723"/>
    </source>
</evidence>
<comment type="cofactor">
    <cofactor evidence="1">
        <name>[4Fe-4S] cluster</name>
        <dbReference type="ChEBI" id="CHEBI:49883"/>
    </cofactor>
</comment>
<name>A0A830E3Z8_9CREN</name>
<dbReference type="NCBIfam" id="NF006878">
    <property type="entry name" value="PRK09375.1-2"/>
    <property type="match status" value="1"/>
</dbReference>
<protein>
    <recommendedName>
        <fullName evidence="3 10">Quinolinate synthase</fullName>
        <ecNumber evidence="3 10">2.5.1.72</ecNumber>
    </recommendedName>
</protein>
<dbReference type="InterPro" id="IPR003473">
    <property type="entry name" value="NadA"/>
</dbReference>
<dbReference type="EC" id="2.5.1.72" evidence="3 10"/>
<evidence type="ECO:0000313" key="11">
    <source>
        <dbReference type="EMBL" id="BDR90977.1"/>
    </source>
</evidence>
<accession>A0A830E3Z8</accession>
<keyword evidence="7" id="KW-0479">Metal-binding</keyword>
<dbReference type="InterPro" id="IPR036094">
    <property type="entry name" value="NadA_sf"/>
</dbReference>
<organism evidence="12 13">
    <name type="scientific">Vulcanisaeta souniana JCM 11219</name>
    <dbReference type="NCBI Taxonomy" id="1293586"/>
    <lineage>
        <taxon>Archaea</taxon>
        <taxon>Thermoproteota</taxon>
        <taxon>Thermoprotei</taxon>
        <taxon>Thermoproteales</taxon>
        <taxon>Thermoproteaceae</taxon>
        <taxon>Vulcanisaeta</taxon>
    </lineage>
</organism>
<dbReference type="SUPFAM" id="SSF142754">
    <property type="entry name" value="NadA-like"/>
    <property type="match status" value="1"/>
</dbReference>
<evidence type="ECO:0000256" key="1">
    <source>
        <dbReference type="ARBA" id="ARBA00001966"/>
    </source>
</evidence>
<dbReference type="Proteomes" id="UP001060771">
    <property type="component" value="Chromosome"/>
</dbReference>
<keyword evidence="5" id="KW-0662">Pyridine nucleotide biosynthesis</keyword>
<dbReference type="OrthoDB" id="5931at2157"/>
<gene>
    <name evidence="12" type="ORF">GCM10007112_15860</name>
    <name evidence="11" type="ORF">Vsou_00700</name>
</gene>
<dbReference type="NCBIfam" id="TIGR00550">
    <property type="entry name" value="nadA"/>
    <property type="match status" value="1"/>
</dbReference>
<dbReference type="GeneID" id="76205621"/>
<comment type="pathway">
    <text evidence="2">Cofactor biosynthesis; NAD(+) biosynthesis; quinolinate from iminoaspartate: step 1/1.</text>
</comment>
<keyword evidence="4" id="KW-0004">4Fe-4S</keyword>
<keyword evidence="6" id="KW-0808">Transferase</keyword>
<dbReference type="PANTHER" id="PTHR30573:SF0">
    <property type="entry name" value="QUINOLINATE SYNTHASE, CHLOROPLASTIC"/>
    <property type="match status" value="1"/>
</dbReference>
<dbReference type="GO" id="GO:0008987">
    <property type="term" value="F:quinolinate synthetase A activity"/>
    <property type="evidence" value="ECO:0007669"/>
    <property type="project" value="UniProtKB-UniRule"/>
</dbReference>
<dbReference type="Proteomes" id="UP000657075">
    <property type="component" value="Unassembled WGS sequence"/>
</dbReference>
<evidence type="ECO:0000313" key="13">
    <source>
        <dbReference type="Proteomes" id="UP000657075"/>
    </source>
</evidence>
<dbReference type="EMBL" id="BMNM01000006">
    <property type="protein sequence ID" value="GGI79734.1"/>
    <property type="molecule type" value="Genomic_DNA"/>
</dbReference>
<evidence type="ECO:0000313" key="14">
    <source>
        <dbReference type="Proteomes" id="UP001060771"/>
    </source>
</evidence>
<dbReference type="RefSeq" id="WP_188603455.1">
    <property type="nucleotide sequence ID" value="NZ_AP026830.1"/>
</dbReference>
<proteinExistence type="predicted"/>
<dbReference type="GO" id="GO:0034628">
    <property type="term" value="P:'de novo' NAD+ biosynthetic process from L-aspartate"/>
    <property type="evidence" value="ECO:0007669"/>
    <property type="project" value="TreeGrafter"/>
</dbReference>
<evidence type="ECO:0000256" key="9">
    <source>
        <dbReference type="ARBA" id="ARBA00023014"/>
    </source>
</evidence>
<dbReference type="UniPathway" id="UPA00253">
    <property type="reaction ID" value="UER00327"/>
</dbReference>
<dbReference type="GO" id="GO:0046872">
    <property type="term" value="F:metal ion binding"/>
    <property type="evidence" value="ECO:0007669"/>
    <property type="project" value="UniProtKB-KW"/>
</dbReference>
<dbReference type="GO" id="GO:0051539">
    <property type="term" value="F:4 iron, 4 sulfur cluster binding"/>
    <property type="evidence" value="ECO:0007669"/>
    <property type="project" value="UniProtKB-KW"/>
</dbReference>
<evidence type="ECO:0000256" key="4">
    <source>
        <dbReference type="ARBA" id="ARBA00022485"/>
    </source>
</evidence>
<reference evidence="14" key="3">
    <citation type="submission" date="2022-09" db="EMBL/GenBank/DDBJ databases">
        <title>Complete genome sequence of Vulcanisaeta souniana.</title>
        <authorList>
            <person name="Kato S."/>
            <person name="Itoh T."/>
            <person name="Ohkuma M."/>
        </authorList>
    </citation>
    <scope>NUCLEOTIDE SEQUENCE [LARGE SCALE GENOMIC DNA]</scope>
    <source>
        <strain evidence="14">JCM 11219</strain>
    </source>
</reference>
<evidence type="ECO:0000256" key="5">
    <source>
        <dbReference type="ARBA" id="ARBA00022642"/>
    </source>
</evidence>
<evidence type="ECO:0000313" key="12">
    <source>
        <dbReference type="EMBL" id="GGI79734.1"/>
    </source>
</evidence>
<dbReference type="PANTHER" id="PTHR30573">
    <property type="entry name" value="QUINOLINATE SYNTHETASE A"/>
    <property type="match status" value="1"/>
</dbReference>
<evidence type="ECO:0000256" key="6">
    <source>
        <dbReference type="ARBA" id="ARBA00022679"/>
    </source>
</evidence>
<reference evidence="12" key="1">
    <citation type="journal article" date="2014" name="Int. J. Syst. Evol. Microbiol.">
        <title>Complete genome sequence of Corynebacterium casei LMG S-19264T (=DSM 44701T), isolated from a smear-ripened cheese.</title>
        <authorList>
            <consortium name="US DOE Joint Genome Institute (JGI-PGF)"/>
            <person name="Walter F."/>
            <person name="Albersmeier A."/>
            <person name="Kalinowski J."/>
            <person name="Ruckert C."/>
        </authorList>
    </citation>
    <scope>NUCLEOTIDE SEQUENCE</scope>
    <source>
        <strain evidence="12">JCM 11219</strain>
    </source>
</reference>
<reference evidence="12" key="2">
    <citation type="submission" date="2020-09" db="EMBL/GenBank/DDBJ databases">
        <authorList>
            <person name="Sun Q."/>
            <person name="Ohkuma M."/>
        </authorList>
    </citation>
    <scope>NUCLEOTIDE SEQUENCE</scope>
    <source>
        <strain evidence="12">JCM 11219</strain>
    </source>
</reference>
<keyword evidence="14" id="KW-1185">Reference proteome</keyword>